<reference evidence="1" key="1">
    <citation type="submission" date="2022-01" db="EMBL/GenBank/DDBJ databases">
        <title>Genome Sequence Resource for Two Populations of Ditylenchus destructor, the Migratory Endoparasitic Phytonematode.</title>
        <authorList>
            <person name="Zhang H."/>
            <person name="Lin R."/>
            <person name="Xie B."/>
        </authorList>
    </citation>
    <scope>NUCLEOTIDE SEQUENCE</scope>
    <source>
        <strain evidence="1">BazhouSP</strain>
    </source>
</reference>
<name>A0AAD4NBV7_9BILA</name>
<dbReference type="AlphaFoldDB" id="A0AAD4NBV7"/>
<organism evidence="1 2">
    <name type="scientific">Ditylenchus destructor</name>
    <dbReference type="NCBI Taxonomy" id="166010"/>
    <lineage>
        <taxon>Eukaryota</taxon>
        <taxon>Metazoa</taxon>
        <taxon>Ecdysozoa</taxon>
        <taxon>Nematoda</taxon>
        <taxon>Chromadorea</taxon>
        <taxon>Rhabditida</taxon>
        <taxon>Tylenchina</taxon>
        <taxon>Tylenchomorpha</taxon>
        <taxon>Sphaerularioidea</taxon>
        <taxon>Anguinidae</taxon>
        <taxon>Anguininae</taxon>
        <taxon>Ditylenchus</taxon>
    </lineage>
</organism>
<dbReference type="EMBL" id="JAKKPZ010000007">
    <property type="protein sequence ID" value="KAI1719029.1"/>
    <property type="molecule type" value="Genomic_DNA"/>
</dbReference>
<gene>
    <name evidence="1" type="ORF">DdX_06148</name>
</gene>
<accession>A0AAD4NBV7</accession>
<evidence type="ECO:0000313" key="1">
    <source>
        <dbReference type="EMBL" id="KAI1719029.1"/>
    </source>
</evidence>
<sequence>MRCLEHKMGNAGPVHFESNEEKLAQKQGTLIRTRRGAVDKGIKVPLPFGGVDVNKGPDGKPQVGINQGLNIMGHGFQSGLGIGTGGVKTGLGIGKQ</sequence>
<dbReference type="Proteomes" id="UP001201812">
    <property type="component" value="Unassembled WGS sequence"/>
</dbReference>
<evidence type="ECO:0000313" key="2">
    <source>
        <dbReference type="Proteomes" id="UP001201812"/>
    </source>
</evidence>
<comment type="caution">
    <text evidence="1">The sequence shown here is derived from an EMBL/GenBank/DDBJ whole genome shotgun (WGS) entry which is preliminary data.</text>
</comment>
<proteinExistence type="predicted"/>
<protein>
    <submittedName>
        <fullName evidence="1">Uncharacterized protein</fullName>
    </submittedName>
</protein>
<keyword evidence="2" id="KW-1185">Reference proteome</keyword>